<protein>
    <submittedName>
        <fullName evidence="1">Uncharacterized protein</fullName>
    </submittedName>
</protein>
<gene>
    <name evidence="1" type="ORF">SAMN05421769_1708</name>
</gene>
<sequence length="40" mass="4839">MTILDRSNEGKFIDFYEISDFVEINLLKDRLLTLHLRKKI</sequence>
<name>A0A1N6FYI7_9FLAO</name>
<evidence type="ECO:0000313" key="2">
    <source>
        <dbReference type="Proteomes" id="UP000184782"/>
    </source>
</evidence>
<dbReference type="AlphaFoldDB" id="A0A1N6FYI7"/>
<dbReference type="EMBL" id="FSRQ01000001">
    <property type="protein sequence ID" value="SIO00261.1"/>
    <property type="molecule type" value="Genomic_DNA"/>
</dbReference>
<accession>A0A1N6FYI7</accession>
<proteinExistence type="predicted"/>
<dbReference type="STRING" id="59733.SAMN05421769_1708"/>
<keyword evidence="2" id="KW-1185">Reference proteome</keyword>
<evidence type="ECO:0000313" key="1">
    <source>
        <dbReference type="EMBL" id="SIO00261.1"/>
    </source>
</evidence>
<reference evidence="2" key="1">
    <citation type="submission" date="2016-12" db="EMBL/GenBank/DDBJ databases">
        <authorList>
            <person name="Varghese N."/>
            <person name="Submissions S."/>
        </authorList>
    </citation>
    <scope>NUCLEOTIDE SEQUENCE [LARGE SCALE GENOMIC DNA]</scope>
    <source>
        <strain evidence="2">DSM 16779</strain>
    </source>
</reference>
<dbReference type="Proteomes" id="UP000184782">
    <property type="component" value="Unassembled WGS sequence"/>
</dbReference>
<organism evidence="1 2">
    <name type="scientific">Chryseobacterium scophthalmum</name>
    <dbReference type="NCBI Taxonomy" id="59733"/>
    <lineage>
        <taxon>Bacteria</taxon>
        <taxon>Pseudomonadati</taxon>
        <taxon>Bacteroidota</taxon>
        <taxon>Flavobacteriia</taxon>
        <taxon>Flavobacteriales</taxon>
        <taxon>Weeksellaceae</taxon>
        <taxon>Chryseobacterium group</taxon>
        <taxon>Chryseobacterium</taxon>
    </lineage>
</organism>